<organism evidence="1">
    <name type="scientific">uncultured marine phage</name>
    <dbReference type="NCBI Taxonomy" id="707152"/>
    <lineage>
        <taxon>Viruses</taxon>
        <taxon>environmental samples</taxon>
    </lineage>
</organism>
<protein>
    <submittedName>
        <fullName evidence="1">Uncharacterized protein</fullName>
    </submittedName>
</protein>
<accession>A0A8D9FRP6</accession>
<reference evidence="1" key="1">
    <citation type="submission" date="2021-06" db="EMBL/GenBank/DDBJ databases">
        <authorList>
            <person name="Gannon L."/>
            <person name="Redgwell R T."/>
            <person name="Michniewski S."/>
            <person name="Harrison D C."/>
            <person name="Millard A."/>
        </authorList>
    </citation>
    <scope>NUCLEOTIDE SEQUENCE</scope>
</reference>
<dbReference type="EMBL" id="OU342829">
    <property type="protein sequence ID" value="CAG7580960.1"/>
    <property type="molecule type" value="Genomic_DNA"/>
</dbReference>
<proteinExistence type="predicted"/>
<gene>
    <name evidence="1" type="ORF">SLAVMIC_00615</name>
</gene>
<sequence>MPLEIEDFLSEDENNIENLIKYVDYLKENLEKSIRYTEYLAETMEKHAVSAHYVEFLSKHHGIPSMSDYNKYLKLSDEEKERYFIVLNREKKLNQILGDEQSEN</sequence>
<name>A0A8D9FRP6_9VIRU</name>
<evidence type="ECO:0000313" key="1">
    <source>
        <dbReference type="EMBL" id="CAG7580960.1"/>
    </source>
</evidence>